<keyword evidence="1" id="KW-0479">Metal-binding</keyword>
<evidence type="ECO:0000313" key="3">
    <source>
        <dbReference type="EMBL" id="MFC5366645.1"/>
    </source>
</evidence>
<dbReference type="GO" id="GO:0046872">
    <property type="term" value="F:metal ion binding"/>
    <property type="evidence" value="ECO:0007669"/>
    <property type="project" value="UniProtKB-KW"/>
</dbReference>
<dbReference type="InterPro" id="IPR044528">
    <property type="entry name" value="POD-like_MBL-fold"/>
</dbReference>
<dbReference type="InterPro" id="IPR051682">
    <property type="entry name" value="Mito_Persulfide_Diox"/>
</dbReference>
<dbReference type="SUPFAM" id="SSF52821">
    <property type="entry name" value="Rhodanese/Cell cycle control phosphatase"/>
    <property type="match status" value="1"/>
</dbReference>
<dbReference type="Pfam" id="PF00581">
    <property type="entry name" value="Rhodanese"/>
    <property type="match status" value="1"/>
</dbReference>
<dbReference type="PANTHER" id="PTHR43084">
    <property type="entry name" value="PERSULFIDE DIOXYGENASE ETHE1"/>
    <property type="match status" value="1"/>
</dbReference>
<reference evidence="3 4" key="1">
    <citation type="journal article" date="2019" name="Int. J. Syst. Evol. Microbiol.">
        <title>The Global Catalogue of Microorganisms (GCM) 10K type strain sequencing project: providing services to taxonomists for standard genome sequencing and annotation.</title>
        <authorList>
            <consortium name="The Broad Institute Genomics Platform"/>
            <consortium name="The Broad Institute Genome Sequencing Center for Infectious Disease"/>
            <person name="Wu L."/>
            <person name="Ma J."/>
        </authorList>
    </citation>
    <scope>NUCLEOTIDE SEQUENCE [LARGE SCALE GENOMIC DNA]</scope>
    <source>
        <strain evidence="3 4">CGMCC 1.12237</strain>
    </source>
</reference>
<dbReference type="SMART" id="SM00849">
    <property type="entry name" value="Lactamase_B"/>
    <property type="match status" value="1"/>
</dbReference>
<dbReference type="EMBL" id="JBHSKX010000001">
    <property type="protein sequence ID" value="MFC5366645.1"/>
    <property type="molecule type" value="Genomic_DNA"/>
</dbReference>
<dbReference type="Pfam" id="PF00753">
    <property type="entry name" value="Lactamase_B"/>
    <property type="match status" value="1"/>
</dbReference>
<evidence type="ECO:0000313" key="4">
    <source>
        <dbReference type="Proteomes" id="UP001596201"/>
    </source>
</evidence>
<dbReference type="Gene3D" id="3.60.15.10">
    <property type="entry name" value="Ribonuclease Z/Hydroxyacylglutathione hydrolase-like"/>
    <property type="match status" value="1"/>
</dbReference>
<dbReference type="InterPro" id="IPR036873">
    <property type="entry name" value="Rhodanese-like_dom_sf"/>
</dbReference>
<dbReference type="InterPro" id="IPR036866">
    <property type="entry name" value="RibonucZ/Hydroxyglut_hydro"/>
</dbReference>
<dbReference type="AlphaFoldDB" id="A0ABD5R9I8"/>
<gene>
    <name evidence="3" type="ORF">ACFPJ5_06810</name>
</gene>
<evidence type="ECO:0000256" key="1">
    <source>
        <dbReference type="ARBA" id="ARBA00022723"/>
    </source>
</evidence>
<dbReference type="RefSeq" id="WP_227228016.1">
    <property type="nucleotide sequence ID" value="NZ_JAJCVJ010000001.1"/>
</dbReference>
<keyword evidence="4" id="KW-1185">Reference proteome</keyword>
<evidence type="ECO:0000259" key="2">
    <source>
        <dbReference type="PROSITE" id="PS50206"/>
    </source>
</evidence>
<dbReference type="InterPro" id="IPR001763">
    <property type="entry name" value="Rhodanese-like_dom"/>
</dbReference>
<feature type="domain" description="Rhodanese" evidence="2">
    <location>
        <begin position="26"/>
        <end position="122"/>
    </location>
</feature>
<dbReference type="SUPFAM" id="SSF56281">
    <property type="entry name" value="Metallo-hydrolase/oxidoreductase"/>
    <property type="match status" value="1"/>
</dbReference>
<comment type="caution">
    <text evidence="3">The sequence shown here is derived from an EMBL/GenBank/DDBJ whole genome shotgun (WGS) entry which is preliminary data.</text>
</comment>
<proteinExistence type="predicted"/>
<dbReference type="CDD" id="cd07724">
    <property type="entry name" value="POD-like_MBL-fold"/>
    <property type="match status" value="1"/>
</dbReference>
<dbReference type="PROSITE" id="PS50206">
    <property type="entry name" value="RHODANESE_3"/>
    <property type="match status" value="1"/>
</dbReference>
<accession>A0ABD5R9I8</accession>
<organism evidence="3 4">
    <name type="scientific">Salinirubrum litoreum</name>
    <dbReference type="NCBI Taxonomy" id="1126234"/>
    <lineage>
        <taxon>Archaea</taxon>
        <taxon>Methanobacteriati</taxon>
        <taxon>Methanobacteriota</taxon>
        <taxon>Stenosarchaea group</taxon>
        <taxon>Halobacteria</taxon>
        <taxon>Halobacteriales</taxon>
        <taxon>Haloferacaceae</taxon>
        <taxon>Salinirubrum</taxon>
    </lineage>
</organism>
<dbReference type="Gene3D" id="3.40.250.10">
    <property type="entry name" value="Rhodanese-like domain"/>
    <property type="match status" value="1"/>
</dbReference>
<name>A0ABD5R9I8_9EURY</name>
<dbReference type="Proteomes" id="UP001596201">
    <property type="component" value="Unassembled WGS sequence"/>
</dbReference>
<dbReference type="InterPro" id="IPR001279">
    <property type="entry name" value="Metallo-B-lactamas"/>
</dbReference>
<protein>
    <submittedName>
        <fullName evidence="3">MBL fold metallo-hydrolase</fullName>
    </submittedName>
</protein>
<dbReference type="PANTHER" id="PTHR43084:SF1">
    <property type="entry name" value="PERSULFIDE DIOXYGENASE ETHE1, MITOCHONDRIAL"/>
    <property type="match status" value="1"/>
</dbReference>
<sequence>MSSDYPDPVTDVSAVSPADLHDRLRAGEQITLLDVRDRDEFDEWHLDGPTVDAHHVPYIKFVQAQVKGGVPDLVDDLAEPITVVCGRGEASAYVASLLAEEGIEARNLTGGMDEWARLSVTETFSVPPGGTVVQYQRPSSGCLSYLVVCDGEAVVIDPLRAFADRYVDDADAHGADLKYVIDTHVHADHVSGLRDVVEATDARALLPKGAKKRGLTFAEEYDATLVEDGDEFRVGDLILTAVALPGHTTETVGYHLGEVLFAGDTVFRTSVARPDLEAGDAGAEDHARQLSRTIRDEILPLPDRTRICPAHYSTEEDPADDGTYTVTVGEVEERLGDLAGDEEAFVEFVLRDMPPRPANYEEIIATNLGKRETDPETAFELELGPNNCAATSMAD</sequence>
<dbReference type="SMART" id="SM00450">
    <property type="entry name" value="RHOD"/>
    <property type="match status" value="1"/>
</dbReference>